<name>A0A0B8NTF8_9VIBR</name>
<proteinExistence type="predicted"/>
<keyword evidence="1" id="KW-1133">Transmembrane helix</keyword>
<organism evidence="2 3">
    <name type="scientific">Vibrio ishigakensis</name>
    <dbReference type="NCBI Taxonomy" id="1481914"/>
    <lineage>
        <taxon>Bacteria</taxon>
        <taxon>Pseudomonadati</taxon>
        <taxon>Pseudomonadota</taxon>
        <taxon>Gammaproteobacteria</taxon>
        <taxon>Vibrionales</taxon>
        <taxon>Vibrionaceae</taxon>
        <taxon>Vibrio</taxon>
    </lineage>
</organism>
<keyword evidence="1" id="KW-0472">Membrane</keyword>
<comment type="caution">
    <text evidence="2">The sequence shown here is derived from an EMBL/GenBank/DDBJ whole genome shotgun (WGS) entry which is preliminary data.</text>
</comment>
<keyword evidence="3" id="KW-1185">Reference proteome</keyword>
<evidence type="ECO:0000256" key="1">
    <source>
        <dbReference type="SAM" id="Phobius"/>
    </source>
</evidence>
<reference evidence="2 3" key="2">
    <citation type="submission" date="2015-01" db="EMBL/GenBank/DDBJ databases">
        <authorList>
            <consortium name="NBRP consortium"/>
            <person name="Sawabe T."/>
            <person name="Meirelles P."/>
            <person name="Feng G."/>
            <person name="Sayaka M."/>
            <person name="Hattori M."/>
            <person name="Ohkuma M."/>
        </authorList>
    </citation>
    <scope>NUCLEOTIDE SEQUENCE [LARGE SCALE GENOMIC DNA]</scope>
    <source>
        <strain evidence="3">JCM 19231</strain>
    </source>
</reference>
<accession>A0A0B8NTF8</accession>
<feature type="transmembrane region" description="Helical" evidence="1">
    <location>
        <begin position="38"/>
        <end position="57"/>
    </location>
</feature>
<evidence type="ECO:0000313" key="2">
    <source>
        <dbReference type="EMBL" id="GAM54024.1"/>
    </source>
</evidence>
<feature type="transmembrane region" description="Helical" evidence="1">
    <location>
        <begin position="93"/>
        <end position="126"/>
    </location>
</feature>
<dbReference type="EMBL" id="BBRZ01000001">
    <property type="protein sequence ID" value="GAM54024.1"/>
    <property type="molecule type" value="Genomic_DNA"/>
</dbReference>
<reference evidence="2 3" key="1">
    <citation type="submission" date="2015-01" db="EMBL/GenBank/DDBJ databases">
        <title>Vibrio sp. C1 JCM 19231 whole genome shotgun sequence.</title>
        <authorList>
            <person name="Sawabe T."/>
            <person name="Meirelles P."/>
            <person name="Feng G."/>
            <person name="Sayaka M."/>
            <person name="Hattori M."/>
            <person name="Ohkuma M."/>
        </authorList>
    </citation>
    <scope>NUCLEOTIDE SEQUENCE [LARGE SCALE GENOMIC DNA]</scope>
    <source>
        <strain evidence="3">JCM 19231</strain>
    </source>
</reference>
<dbReference type="RefSeq" id="WP_261836878.1">
    <property type="nucleotide sequence ID" value="NZ_AP024882.1"/>
</dbReference>
<gene>
    <name evidence="2" type="ORF">JCM19231_3544</name>
</gene>
<dbReference type="AlphaFoldDB" id="A0A0B8NTF8"/>
<protein>
    <submittedName>
        <fullName evidence="2">Uncharacterized protein</fullName>
    </submittedName>
</protein>
<sequence>MTPAIKLSVTAIITAITVYSYVPYVLNTVRGNIKPHFYTWLIWALIGGISITIAALGHGGIGLIPIAIGAVSALIIAISTFKNASDATKSDKVFLTASLMAIPVWYFTSGAVAALMAATINVIASIPTIRNAWINPSHETPSTWLLNGIRFGAATAVLNTISVETASFTVAMTGVNFLVFAILIVRTKALKHRAKQAQCLESCECAS</sequence>
<keyword evidence="1" id="KW-0812">Transmembrane</keyword>
<feature type="transmembrane region" description="Helical" evidence="1">
    <location>
        <begin position="6"/>
        <end position="26"/>
    </location>
</feature>
<feature type="transmembrane region" description="Helical" evidence="1">
    <location>
        <begin position="63"/>
        <end position="81"/>
    </location>
</feature>
<feature type="transmembrane region" description="Helical" evidence="1">
    <location>
        <begin position="166"/>
        <end position="185"/>
    </location>
</feature>
<dbReference type="Proteomes" id="UP000031671">
    <property type="component" value="Unassembled WGS sequence"/>
</dbReference>
<evidence type="ECO:0000313" key="3">
    <source>
        <dbReference type="Proteomes" id="UP000031671"/>
    </source>
</evidence>